<dbReference type="GO" id="GO:0005576">
    <property type="term" value="C:extracellular region"/>
    <property type="evidence" value="ECO:0007669"/>
    <property type="project" value="UniProtKB-SubCell"/>
</dbReference>
<dbReference type="Gene3D" id="3.20.20.370">
    <property type="entry name" value="Glycoside hydrolase/deacetylase"/>
    <property type="match status" value="1"/>
</dbReference>
<dbReference type="GO" id="GO:0016810">
    <property type="term" value="F:hydrolase activity, acting on carbon-nitrogen (but not peptide) bonds"/>
    <property type="evidence" value="ECO:0007669"/>
    <property type="project" value="InterPro"/>
</dbReference>
<dbReference type="InterPro" id="IPR002509">
    <property type="entry name" value="NODB_dom"/>
</dbReference>
<sequence length="377" mass="42749">MKKIILYNVLCLCVLFNTGCGAISVAAVYDEMTPTYKPSSPTIEMVNTPVIEITATAVSTVAPATEVVHTVPGVTQTIEPLFREERAKTKIRSLMIEYNHVDEYFLSDEYWNRLYGRISKYGTAKRIVPLEFHSDSYDMYEGVYTMTTESFREQADYLMSNDYHFLTIHEIQGFVYGWLELPKRSIILTSDPGPGSRPFESISRITGVFSELESTYGYKPHINIFLVTQGLTEEENYNCKDNICWQSYVNAVESGYFSLGTHTQFHNHHDQTSENVAREDITISVDNIKKNTGIRVYAISWPYELCSPHIEMLGDIGITIGFGGWSRSTGTNYVYSQDNLQLCLPRLFPQNPDGFSGRPKGLTLEEMLAQAALDENK</sequence>
<feature type="signal peptide" evidence="3">
    <location>
        <begin position="1"/>
        <end position="22"/>
    </location>
</feature>
<gene>
    <name evidence="5" type="ORF">A2V49_01505</name>
</gene>
<comment type="subcellular location">
    <subcellularLocation>
        <location evidence="1">Secreted</location>
    </subcellularLocation>
</comment>
<evidence type="ECO:0000313" key="5">
    <source>
        <dbReference type="EMBL" id="OGC45258.1"/>
    </source>
</evidence>
<evidence type="ECO:0000259" key="4">
    <source>
        <dbReference type="Pfam" id="PF01522"/>
    </source>
</evidence>
<organism evidence="5 6">
    <name type="scientific">candidate division WWE3 bacterium RBG_19FT_COMBO_34_6</name>
    <dbReference type="NCBI Taxonomy" id="1802612"/>
    <lineage>
        <taxon>Bacteria</taxon>
        <taxon>Katanobacteria</taxon>
    </lineage>
</organism>
<evidence type="ECO:0000313" key="6">
    <source>
        <dbReference type="Proteomes" id="UP000178615"/>
    </source>
</evidence>
<dbReference type="PANTHER" id="PTHR34216">
    <property type="match status" value="1"/>
</dbReference>
<reference evidence="5 6" key="1">
    <citation type="journal article" date="2016" name="Nat. Commun.">
        <title>Thousands of microbial genomes shed light on interconnected biogeochemical processes in an aquifer system.</title>
        <authorList>
            <person name="Anantharaman K."/>
            <person name="Brown C.T."/>
            <person name="Hug L.A."/>
            <person name="Sharon I."/>
            <person name="Castelle C.J."/>
            <person name="Probst A.J."/>
            <person name="Thomas B.C."/>
            <person name="Singh A."/>
            <person name="Wilkins M.J."/>
            <person name="Karaoz U."/>
            <person name="Brodie E.L."/>
            <person name="Williams K.H."/>
            <person name="Hubbard S.S."/>
            <person name="Banfield J.F."/>
        </authorList>
    </citation>
    <scope>NUCLEOTIDE SEQUENCE [LARGE SCALE GENOMIC DNA]</scope>
</reference>
<evidence type="ECO:0000256" key="1">
    <source>
        <dbReference type="ARBA" id="ARBA00004613"/>
    </source>
</evidence>
<comment type="caution">
    <text evidence="5">The sequence shown here is derived from an EMBL/GenBank/DDBJ whole genome shotgun (WGS) entry which is preliminary data.</text>
</comment>
<dbReference type="Proteomes" id="UP000178615">
    <property type="component" value="Unassembled WGS sequence"/>
</dbReference>
<dbReference type="SUPFAM" id="SSF88713">
    <property type="entry name" value="Glycoside hydrolase/deacetylase"/>
    <property type="match status" value="1"/>
</dbReference>
<evidence type="ECO:0000256" key="2">
    <source>
        <dbReference type="ARBA" id="ARBA00022729"/>
    </source>
</evidence>
<proteinExistence type="predicted"/>
<dbReference type="InterPro" id="IPR011330">
    <property type="entry name" value="Glyco_hydro/deAcase_b/a-brl"/>
</dbReference>
<dbReference type="AlphaFoldDB" id="A0A1F4UJV0"/>
<dbReference type="PANTHER" id="PTHR34216:SF3">
    <property type="entry name" value="POLY-BETA-1,6-N-ACETYL-D-GLUCOSAMINE N-DEACETYLASE"/>
    <property type="match status" value="1"/>
</dbReference>
<dbReference type="EMBL" id="MEUV01000045">
    <property type="protein sequence ID" value="OGC45258.1"/>
    <property type="molecule type" value="Genomic_DNA"/>
</dbReference>
<feature type="chain" id="PRO_5009514880" description="NodB homology domain-containing protein" evidence="3">
    <location>
        <begin position="23"/>
        <end position="377"/>
    </location>
</feature>
<dbReference type="GO" id="GO:0005975">
    <property type="term" value="P:carbohydrate metabolic process"/>
    <property type="evidence" value="ECO:0007669"/>
    <property type="project" value="InterPro"/>
</dbReference>
<name>A0A1F4UJV0_UNCKA</name>
<protein>
    <recommendedName>
        <fullName evidence="4">NodB homology domain-containing protein</fullName>
    </recommendedName>
</protein>
<feature type="domain" description="NodB homology" evidence="4">
    <location>
        <begin position="182"/>
        <end position="304"/>
    </location>
</feature>
<accession>A0A1F4UJV0</accession>
<dbReference type="Pfam" id="PF01522">
    <property type="entry name" value="Polysacc_deac_1"/>
    <property type="match status" value="1"/>
</dbReference>
<dbReference type="InterPro" id="IPR051398">
    <property type="entry name" value="Polysacch_Deacetylase"/>
</dbReference>
<keyword evidence="2 3" id="KW-0732">Signal</keyword>
<evidence type="ECO:0000256" key="3">
    <source>
        <dbReference type="SAM" id="SignalP"/>
    </source>
</evidence>